<dbReference type="PANTHER" id="PTHR43649">
    <property type="entry name" value="ARABINOSE-BINDING PROTEIN-RELATED"/>
    <property type="match status" value="1"/>
</dbReference>
<evidence type="ECO:0000256" key="2">
    <source>
        <dbReference type="ARBA" id="ARBA00022448"/>
    </source>
</evidence>
<dbReference type="PANTHER" id="PTHR43649:SF34">
    <property type="entry name" value="ABC TRANSPORTER PERIPLASMIC-BINDING PROTEIN YCJN-RELATED"/>
    <property type="match status" value="1"/>
</dbReference>
<gene>
    <name evidence="5" type="ORF">AVDCRST_MAG07-995</name>
</gene>
<feature type="signal peptide" evidence="4">
    <location>
        <begin position="1"/>
        <end position="30"/>
    </location>
</feature>
<sequence length="439" mass="47117">MTHKSVWDRGRARRVAAGALVALSAATLSACGDDGGNGTPQLTWYINNAAQEPLATACNEQAEGAYNITASLLPNNAAGQREQILRRLAAEDKTVDIVSIDPPYMPELANAGFLREFTEEEREEFSEGVLRGPLEQAIYEDTMFSAPFYGNTQLLWYKKSVAEEAGLDMENPVTWDQIIEAAEQTGTTVAVQGRRNESLMVWVNALVESAGGKILDEDSEGAEAEDVEAAISSEAGAEAARIMNAIAASEVSPPALSTAGEEESRAAFQAENGGFMVNWPYVWSAFDAAVEGGALPEDFKDDVAWTRYPQVVEGEESATPLGGIGLSVGAYSANPDAAVEAVRCLRSPESQKEYMMTAGDPGASEEIYDDPEIQEQFPMFAEIREGLTDAAPRPISPYYGDVTGAIQEGYHPPRSLSPERTPDATASLIEGVLSNDQLL</sequence>
<evidence type="ECO:0000256" key="3">
    <source>
        <dbReference type="ARBA" id="ARBA00022729"/>
    </source>
</evidence>
<protein>
    <submittedName>
        <fullName evidence="5">N-Acetyl-D-glucosamine ABC transport system, sugar-binding protein</fullName>
    </submittedName>
</protein>
<evidence type="ECO:0000313" key="5">
    <source>
        <dbReference type="EMBL" id="CAA9302725.1"/>
    </source>
</evidence>
<name>A0A6J4KEP2_9ACTN</name>
<evidence type="ECO:0000256" key="4">
    <source>
        <dbReference type="SAM" id="SignalP"/>
    </source>
</evidence>
<dbReference type="AlphaFoldDB" id="A0A6J4KEP2"/>
<dbReference type="InterPro" id="IPR050490">
    <property type="entry name" value="Bact_solute-bd_prot1"/>
</dbReference>
<dbReference type="Pfam" id="PF01547">
    <property type="entry name" value="SBP_bac_1"/>
    <property type="match status" value="1"/>
</dbReference>
<dbReference type="InterPro" id="IPR006059">
    <property type="entry name" value="SBP"/>
</dbReference>
<comment type="similarity">
    <text evidence="1">Belongs to the bacterial solute-binding protein 1 family.</text>
</comment>
<reference evidence="5" key="1">
    <citation type="submission" date="2020-02" db="EMBL/GenBank/DDBJ databases">
        <authorList>
            <person name="Meier V. D."/>
        </authorList>
    </citation>
    <scope>NUCLEOTIDE SEQUENCE</scope>
    <source>
        <strain evidence="5">AVDCRST_MAG07</strain>
    </source>
</reference>
<dbReference type="SUPFAM" id="SSF53850">
    <property type="entry name" value="Periplasmic binding protein-like II"/>
    <property type="match status" value="1"/>
</dbReference>
<dbReference type="EMBL" id="CADCUB010000001">
    <property type="protein sequence ID" value="CAA9302725.1"/>
    <property type="molecule type" value="Genomic_DNA"/>
</dbReference>
<feature type="chain" id="PRO_5038482521" evidence="4">
    <location>
        <begin position="31"/>
        <end position="439"/>
    </location>
</feature>
<dbReference type="Gene3D" id="3.40.190.10">
    <property type="entry name" value="Periplasmic binding protein-like II"/>
    <property type="match status" value="2"/>
</dbReference>
<organism evidence="5">
    <name type="scientific">uncultured Frankineae bacterium</name>
    <dbReference type="NCBI Taxonomy" id="437475"/>
    <lineage>
        <taxon>Bacteria</taxon>
        <taxon>Bacillati</taxon>
        <taxon>Actinomycetota</taxon>
        <taxon>Actinomycetes</taxon>
        <taxon>Frankiales</taxon>
        <taxon>environmental samples</taxon>
    </lineage>
</organism>
<proteinExistence type="inferred from homology"/>
<accession>A0A6J4KEP2</accession>
<keyword evidence="2" id="KW-0813">Transport</keyword>
<evidence type="ECO:0000256" key="1">
    <source>
        <dbReference type="ARBA" id="ARBA00008520"/>
    </source>
</evidence>
<keyword evidence="3 4" id="KW-0732">Signal</keyword>
<dbReference type="PROSITE" id="PS51257">
    <property type="entry name" value="PROKAR_LIPOPROTEIN"/>
    <property type="match status" value="1"/>
</dbReference>